<keyword evidence="2" id="KW-0472">Membrane</keyword>
<feature type="region of interest" description="Disordered" evidence="1">
    <location>
        <begin position="153"/>
        <end position="172"/>
    </location>
</feature>
<keyword evidence="4" id="KW-1185">Reference proteome</keyword>
<accession>A0ABQ0QBS5</accession>
<feature type="transmembrane region" description="Helical" evidence="2">
    <location>
        <begin position="58"/>
        <end position="78"/>
    </location>
</feature>
<evidence type="ECO:0008006" key="5">
    <source>
        <dbReference type="Google" id="ProtNLM"/>
    </source>
</evidence>
<evidence type="ECO:0000256" key="2">
    <source>
        <dbReference type="SAM" id="Phobius"/>
    </source>
</evidence>
<keyword evidence="2" id="KW-1133">Transmembrane helix</keyword>
<name>A0ABQ0QBS5_9PROT</name>
<evidence type="ECO:0000313" key="3">
    <source>
        <dbReference type="EMBL" id="GBR12263.1"/>
    </source>
</evidence>
<comment type="caution">
    <text evidence="3">The sequence shown here is derived from an EMBL/GenBank/DDBJ whole genome shotgun (WGS) entry which is preliminary data.</text>
</comment>
<sequence>MCPVAVRCCLLAALTWRTARRDRGRTWHCLGKFGGRLLRHRRSRRGLRCGNGRCGSRLLLLWLLLFLFGLLLALRGWWRRCAAFLLGTGPLHAAFGWRLIEHHLDLGFIPGGRAMHAMMLREQKRQNSGMNTRRNAERNGRPWLYNGLRTHHRRQNRTNSRSGRNIVPEPGS</sequence>
<dbReference type="EMBL" id="BAQW01000006">
    <property type="protein sequence ID" value="GBR12263.1"/>
    <property type="molecule type" value="Genomic_DNA"/>
</dbReference>
<evidence type="ECO:0000256" key="1">
    <source>
        <dbReference type="SAM" id="MobiDB-lite"/>
    </source>
</evidence>
<protein>
    <recommendedName>
        <fullName evidence="5">Secreted protein</fullName>
    </recommendedName>
</protein>
<dbReference type="Proteomes" id="UP001061070">
    <property type="component" value="Unassembled WGS sequence"/>
</dbReference>
<evidence type="ECO:0000313" key="4">
    <source>
        <dbReference type="Proteomes" id="UP001061070"/>
    </source>
</evidence>
<gene>
    <name evidence="3" type="ORF">AA0228_1661</name>
</gene>
<proteinExistence type="predicted"/>
<reference evidence="3" key="1">
    <citation type="submission" date="2013-04" db="EMBL/GenBank/DDBJ databases">
        <title>The genome sequencing project of 58 acetic acid bacteria.</title>
        <authorList>
            <person name="Okamoto-Kainuma A."/>
            <person name="Ishikawa M."/>
            <person name="Umino S."/>
            <person name="Koizumi Y."/>
            <person name="Shiwa Y."/>
            <person name="Yoshikawa H."/>
            <person name="Matsutani M."/>
            <person name="Matsushita K."/>
        </authorList>
    </citation>
    <scope>NUCLEOTIDE SEQUENCE</scope>
    <source>
        <strain evidence="3">NRIC 0228</strain>
    </source>
</reference>
<organism evidence="3 4">
    <name type="scientific">Gluconobacter frateurii NRIC 0228</name>
    <dbReference type="NCBI Taxonomy" id="1307946"/>
    <lineage>
        <taxon>Bacteria</taxon>
        <taxon>Pseudomonadati</taxon>
        <taxon>Pseudomonadota</taxon>
        <taxon>Alphaproteobacteria</taxon>
        <taxon>Acetobacterales</taxon>
        <taxon>Acetobacteraceae</taxon>
        <taxon>Gluconobacter</taxon>
    </lineage>
</organism>
<keyword evidence="2" id="KW-0812">Transmembrane</keyword>